<keyword evidence="1" id="KW-1133">Transmembrane helix</keyword>
<protein>
    <submittedName>
        <fullName evidence="2">Uncharacterized protein</fullName>
    </submittedName>
</protein>
<name>A0A0E9W6D1_ANGAN</name>
<keyword evidence="1" id="KW-0812">Transmembrane</keyword>
<keyword evidence="1" id="KW-0472">Membrane</keyword>
<feature type="transmembrane region" description="Helical" evidence="1">
    <location>
        <begin position="25"/>
        <end position="42"/>
    </location>
</feature>
<organism evidence="2">
    <name type="scientific">Anguilla anguilla</name>
    <name type="common">European freshwater eel</name>
    <name type="synonym">Muraena anguilla</name>
    <dbReference type="NCBI Taxonomy" id="7936"/>
    <lineage>
        <taxon>Eukaryota</taxon>
        <taxon>Metazoa</taxon>
        <taxon>Chordata</taxon>
        <taxon>Craniata</taxon>
        <taxon>Vertebrata</taxon>
        <taxon>Euteleostomi</taxon>
        <taxon>Actinopterygii</taxon>
        <taxon>Neopterygii</taxon>
        <taxon>Teleostei</taxon>
        <taxon>Anguilliformes</taxon>
        <taxon>Anguillidae</taxon>
        <taxon>Anguilla</taxon>
    </lineage>
</organism>
<reference evidence="2" key="2">
    <citation type="journal article" date="2015" name="Fish Shellfish Immunol.">
        <title>Early steps in the European eel (Anguilla anguilla)-Vibrio vulnificus interaction in the gills: Role of the RtxA13 toxin.</title>
        <authorList>
            <person name="Callol A."/>
            <person name="Pajuelo D."/>
            <person name="Ebbesson L."/>
            <person name="Teles M."/>
            <person name="MacKenzie S."/>
            <person name="Amaro C."/>
        </authorList>
    </citation>
    <scope>NUCLEOTIDE SEQUENCE</scope>
</reference>
<reference evidence="2" key="1">
    <citation type="submission" date="2014-11" db="EMBL/GenBank/DDBJ databases">
        <authorList>
            <person name="Amaro Gonzalez C."/>
        </authorList>
    </citation>
    <scope>NUCLEOTIDE SEQUENCE</scope>
</reference>
<proteinExistence type="predicted"/>
<sequence>MCGKINYLEGSENTLFNVYKNCTEFTGYNFFSIFFFSFKLILAL</sequence>
<evidence type="ECO:0000256" key="1">
    <source>
        <dbReference type="SAM" id="Phobius"/>
    </source>
</evidence>
<dbReference type="AlphaFoldDB" id="A0A0E9W6D1"/>
<accession>A0A0E9W6D1</accession>
<dbReference type="EMBL" id="GBXM01023422">
    <property type="protein sequence ID" value="JAH85155.1"/>
    <property type="molecule type" value="Transcribed_RNA"/>
</dbReference>
<evidence type="ECO:0000313" key="2">
    <source>
        <dbReference type="EMBL" id="JAH85155.1"/>
    </source>
</evidence>